<keyword evidence="5" id="KW-1185">Reference proteome</keyword>
<dbReference type="EMBL" id="JAATIP010000213">
    <property type="protein sequence ID" value="KAF4359762.1"/>
    <property type="molecule type" value="Genomic_DNA"/>
</dbReference>
<reference evidence="4 5" key="1">
    <citation type="journal article" date="2020" name="bioRxiv">
        <title>Sequence and annotation of 42 cannabis genomes reveals extensive copy number variation in cannabinoid synthesis and pathogen resistance genes.</title>
        <authorList>
            <person name="Mckernan K.J."/>
            <person name="Helbert Y."/>
            <person name="Kane L.T."/>
            <person name="Ebling H."/>
            <person name="Zhang L."/>
            <person name="Liu B."/>
            <person name="Eaton Z."/>
            <person name="Mclaughlin S."/>
            <person name="Kingan S."/>
            <person name="Baybayan P."/>
            <person name="Concepcion G."/>
            <person name="Jordan M."/>
            <person name="Riva A."/>
            <person name="Barbazuk W."/>
            <person name="Harkins T."/>
        </authorList>
    </citation>
    <scope>NUCLEOTIDE SEQUENCE [LARGE SCALE GENOMIC DNA]</scope>
    <source>
        <strain evidence="4 5">cv. Jamaican Lion 4</strain>
        <strain evidence="3">Father</strain>
        <strain evidence="2">Mother</strain>
        <tissue evidence="3">Leaf</tissue>
    </source>
</reference>
<evidence type="ECO:0000313" key="5">
    <source>
        <dbReference type="Proteomes" id="UP000583929"/>
    </source>
</evidence>
<protein>
    <recommendedName>
        <fullName evidence="1">Reverse transcriptase zinc-binding domain-containing protein</fullName>
    </recommendedName>
</protein>
<evidence type="ECO:0000259" key="1">
    <source>
        <dbReference type="Pfam" id="PF13966"/>
    </source>
</evidence>
<sequence length="153" mass="17696">MSHYLWDIDILNDLLDDRDRDLVLQLQLPSSGSEDHWYWLKERTGIYTVKTAYHLLQQLKGSWGVDPLSPFWNSLWQFPLPPRVKDLLWRTCSNSLPTKVQLQTRHVAIDSTCSLCNASAETSLHLFVNCPFAKNCIRKVFGFARDSVESQNS</sequence>
<name>A0A7J6GM32_CANSA</name>
<comment type="caution">
    <text evidence="3">The sequence shown here is derived from an EMBL/GenBank/DDBJ whole genome shotgun (WGS) entry which is preliminary data.</text>
</comment>
<dbReference type="EMBL" id="JAATIQ010000095">
    <property type="protein sequence ID" value="KAF4383952.1"/>
    <property type="molecule type" value="Genomic_DNA"/>
</dbReference>
<accession>A0A7J6GM32</accession>
<dbReference type="InterPro" id="IPR026960">
    <property type="entry name" value="RVT-Znf"/>
</dbReference>
<dbReference type="Pfam" id="PF13966">
    <property type="entry name" value="zf-RVT"/>
    <property type="match status" value="1"/>
</dbReference>
<dbReference type="Proteomes" id="UP000583929">
    <property type="component" value="Unassembled WGS sequence"/>
</dbReference>
<evidence type="ECO:0000313" key="4">
    <source>
        <dbReference type="Proteomes" id="UP000525078"/>
    </source>
</evidence>
<organism evidence="3 5">
    <name type="scientific">Cannabis sativa</name>
    <name type="common">Hemp</name>
    <name type="synonym">Marijuana</name>
    <dbReference type="NCBI Taxonomy" id="3483"/>
    <lineage>
        <taxon>Eukaryota</taxon>
        <taxon>Viridiplantae</taxon>
        <taxon>Streptophyta</taxon>
        <taxon>Embryophyta</taxon>
        <taxon>Tracheophyta</taxon>
        <taxon>Spermatophyta</taxon>
        <taxon>Magnoliopsida</taxon>
        <taxon>eudicotyledons</taxon>
        <taxon>Gunneridae</taxon>
        <taxon>Pentapetalae</taxon>
        <taxon>rosids</taxon>
        <taxon>fabids</taxon>
        <taxon>Rosales</taxon>
        <taxon>Cannabaceae</taxon>
        <taxon>Cannabis</taxon>
    </lineage>
</organism>
<dbReference type="Proteomes" id="UP000525078">
    <property type="component" value="Unassembled WGS sequence"/>
</dbReference>
<evidence type="ECO:0000313" key="3">
    <source>
        <dbReference type="EMBL" id="KAF4383952.1"/>
    </source>
</evidence>
<evidence type="ECO:0000313" key="2">
    <source>
        <dbReference type="EMBL" id="KAF4359762.1"/>
    </source>
</evidence>
<dbReference type="AlphaFoldDB" id="A0A7J6GM32"/>
<proteinExistence type="predicted"/>
<gene>
    <name evidence="2" type="ORF">F8388_008324</name>
    <name evidence="3" type="ORF">G4B88_016385</name>
</gene>
<feature type="domain" description="Reverse transcriptase zinc-binding" evidence="1">
    <location>
        <begin position="47"/>
        <end position="135"/>
    </location>
</feature>